<dbReference type="SMART" id="SM00441">
    <property type="entry name" value="FF"/>
    <property type="match status" value="2"/>
</dbReference>
<keyword evidence="1" id="KW-0677">Repeat</keyword>
<protein>
    <submittedName>
        <fullName evidence="4">Pre-mRNA-splicing factor dre4</fullName>
    </submittedName>
</protein>
<evidence type="ECO:0000259" key="3">
    <source>
        <dbReference type="PROSITE" id="PS50020"/>
    </source>
</evidence>
<dbReference type="Gene3D" id="1.10.10.440">
    <property type="entry name" value="FF domain"/>
    <property type="match status" value="2"/>
</dbReference>
<dbReference type="PANTHER" id="PTHR15377">
    <property type="entry name" value="TRANSCRIPTION ELONGATION REGULATOR 1"/>
    <property type="match status" value="1"/>
</dbReference>
<proteinExistence type="predicted"/>
<dbReference type="SUPFAM" id="SSF81698">
    <property type="entry name" value="FF domain"/>
    <property type="match status" value="1"/>
</dbReference>
<reference evidence="4 5" key="1">
    <citation type="submission" date="2017-08" db="EMBL/GenBank/DDBJ databases">
        <title>Harnessing the power of phylogenomics to disentangle the directionality and signatures of interkingdom host jumping in the parasitic fungal genus Tolypocladium.</title>
        <authorList>
            <person name="Quandt C.A."/>
            <person name="Patterson W."/>
            <person name="Spatafora J.W."/>
        </authorList>
    </citation>
    <scope>NUCLEOTIDE SEQUENCE [LARGE SCALE GENOMIC DNA]</scope>
    <source>
        <strain evidence="4 5">CBS 113982</strain>
    </source>
</reference>
<evidence type="ECO:0000313" key="4">
    <source>
        <dbReference type="EMBL" id="PNY25575.1"/>
    </source>
</evidence>
<feature type="compositionally biased region" description="Basic and acidic residues" evidence="2">
    <location>
        <begin position="107"/>
        <end position="123"/>
    </location>
</feature>
<dbReference type="Pfam" id="PF00397">
    <property type="entry name" value="WW"/>
    <property type="match status" value="1"/>
</dbReference>
<dbReference type="SUPFAM" id="SSF51045">
    <property type="entry name" value="WW domain"/>
    <property type="match status" value="1"/>
</dbReference>
<dbReference type="InterPro" id="IPR002713">
    <property type="entry name" value="FF_domain"/>
</dbReference>
<feature type="compositionally biased region" description="Basic and acidic residues" evidence="2">
    <location>
        <begin position="189"/>
        <end position="211"/>
    </location>
</feature>
<evidence type="ECO:0000256" key="2">
    <source>
        <dbReference type="SAM" id="MobiDB-lite"/>
    </source>
</evidence>
<dbReference type="PROSITE" id="PS50020">
    <property type="entry name" value="WW_DOMAIN_2"/>
    <property type="match status" value="1"/>
</dbReference>
<feature type="compositionally biased region" description="Acidic residues" evidence="2">
    <location>
        <begin position="212"/>
        <end position="231"/>
    </location>
</feature>
<dbReference type="Proteomes" id="UP000236621">
    <property type="component" value="Unassembled WGS sequence"/>
</dbReference>
<dbReference type="EMBL" id="NRSZ01000708">
    <property type="protein sequence ID" value="PNY25575.1"/>
    <property type="molecule type" value="Genomic_DNA"/>
</dbReference>
<keyword evidence="5" id="KW-1185">Reference proteome</keyword>
<dbReference type="InterPro" id="IPR036517">
    <property type="entry name" value="FF_domain_sf"/>
</dbReference>
<dbReference type="InterPro" id="IPR045148">
    <property type="entry name" value="TCRG1-like"/>
</dbReference>
<feature type="compositionally biased region" description="Low complexity" evidence="2">
    <location>
        <begin position="559"/>
        <end position="568"/>
    </location>
</feature>
<dbReference type="PROSITE" id="PS01159">
    <property type="entry name" value="WW_DOMAIN_1"/>
    <property type="match status" value="1"/>
</dbReference>
<dbReference type="Pfam" id="PF01846">
    <property type="entry name" value="FF"/>
    <property type="match status" value="1"/>
</dbReference>
<feature type="compositionally biased region" description="Gly residues" evidence="2">
    <location>
        <begin position="96"/>
        <end position="106"/>
    </location>
</feature>
<dbReference type="InterPro" id="IPR001202">
    <property type="entry name" value="WW_dom"/>
</dbReference>
<dbReference type="GO" id="GO:0003712">
    <property type="term" value="F:transcription coregulator activity"/>
    <property type="evidence" value="ECO:0007669"/>
    <property type="project" value="TreeGrafter"/>
</dbReference>
<accession>A0A2K3QDF6</accession>
<sequence>MLKSTYKPSAAAAAAAAPLPPGWTEHKAPTGHPYYYNTETKESTYKRPGLPLAQPAPEQASAYTPRPNVPNLADPNVANAYLAQFNPQPQSHHRGGYGGGRGGRGGFDGRPRPQPIDKPRKKEAIPGCEPWILVYTKYSRRFVYNPVKNASYWRIPEKLMPGILELDKARIRNKAKGEEDGTEATAVGNKDEAKKETQAHDPHAHDPHAGDDSEYEEVEVTDEEDGGDDVDGEHPSKRQRTDDPTGEDEQDGPVEFTEADIAAQLQLMGDDYGLEPGDYDDGNMDSWPEGTEGVVFSEEDAKFLFRDLLNDFNINPYSPWDKLLEEGKVVDDPRYTALSTTKARRECWDEWTREKIAERKEQRAKQEKKEPKVAYMAFLQEKATPKLYWPEFRRKYKKEEPMKDMKLSDKDREKAYREHIGRLKMPQATLRSDLTALLKAQPVHLLHNESLSSGLPTQVLTDIRYISLEPKMRDPLVEAYVQSLPPPPQDPDAAAEDDAEKRREREARERREHALRERDRVVEEQKRRREREIAASKARLREGEREIEVAMRVDRRGLQRQLAQGQGQNADADKGETS</sequence>
<evidence type="ECO:0000256" key="1">
    <source>
        <dbReference type="ARBA" id="ARBA00022737"/>
    </source>
</evidence>
<dbReference type="STRING" id="45235.A0A2K3QDF6"/>
<organism evidence="4 5">
    <name type="scientific">Tolypocladium capitatum</name>
    <dbReference type="NCBI Taxonomy" id="45235"/>
    <lineage>
        <taxon>Eukaryota</taxon>
        <taxon>Fungi</taxon>
        <taxon>Dikarya</taxon>
        <taxon>Ascomycota</taxon>
        <taxon>Pezizomycotina</taxon>
        <taxon>Sordariomycetes</taxon>
        <taxon>Hypocreomycetidae</taxon>
        <taxon>Hypocreales</taxon>
        <taxon>Ophiocordycipitaceae</taxon>
        <taxon>Tolypocladium</taxon>
    </lineage>
</organism>
<feature type="region of interest" description="Disordered" evidence="2">
    <location>
        <begin position="1"/>
        <end position="74"/>
    </location>
</feature>
<feature type="compositionally biased region" description="Basic and acidic residues" evidence="2">
    <location>
        <begin position="499"/>
        <end position="557"/>
    </location>
</feature>
<feature type="domain" description="WW" evidence="3">
    <location>
        <begin position="17"/>
        <end position="50"/>
    </location>
</feature>
<dbReference type="PANTHER" id="PTHR15377:SF3">
    <property type="entry name" value="WW DOMAIN-CONTAINING PROTEIN"/>
    <property type="match status" value="1"/>
</dbReference>
<name>A0A2K3QDF6_9HYPO</name>
<dbReference type="CDD" id="cd00201">
    <property type="entry name" value="WW"/>
    <property type="match status" value="1"/>
</dbReference>
<feature type="region of interest" description="Disordered" evidence="2">
    <location>
        <begin position="175"/>
        <end position="291"/>
    </location>
</feature>
<evidence type="ECO:0000313" key="5">
    <source>
        <dbReference type="Proteomes" id="UP000236621"/>
    </source>
</evidence>
<dbReference type="AlphaFoldDB" id="A0A2K3QDF6"/>
<feature type="compositionally biased region" description="Basic and acidic residues" evidence="2">
    <location>
        <begin position="232"/>
        <end position="243"/>
    </location>
</feature>
<dbReference type="GO" id="GO:0005634">
    <property type="term" value="C:nucleus"/>
    <property type="evidence" value="ECO:0007669"/>
    <property type="project" value="TreeGrafter"/>
</dbReference>
<dbReference type="Gene3D" id="2.20.70.10">
    <property type="match status" value="2"/>
</dbReference>
<dbReference type="GO" id="GO:0070063">
    <property type="term" value="F:RNA polymerase binding"/>
    <property type="evidence" value="ECO:0007669"/>
    <property type="project" value="InterPro"/>
</dbReference>
<dbReference type="InterPro" id="IPR036020">
    <property type="entry name" value="WW_dom_sf"/>
</dbReference>
<dbReference type="FunFam" id="1.10.10.440:FF:000035">
    <property type="entry name" value="Putative ff domain protein"/>
    <property type="match status" value="1"/>
</dbReference>
<feature type="region of interest" description="Disordered" evidence="2">
    <location>
        <begin position="86"/>
        <end position="123"/>
    </location>
</feature>
<comment type="caution">
    <text evidence="4">The sequence shown here is derived from an EMBL/GenBank/DDBJ whole genome shotgun (WGS) entry which is preliminary data.</text>
</comment>
<gene>
    <name evidence="4" type="ORF">TCAP_04481</name>
</gene>
<dbReference type="OrthoDB" id="410044at2759"/>
<feature type="region of interest" description="Disordered" evidence="2">
    <location>
        <begin position="481"/>
        <end position="578"/>
    </location>
</feature>
<dbReference type="SMART" id="SM00456">
    <property type="entry name" value="WW"/>
    <property type="match status" value="1"/>
</dbReference>